<evidence type="ECO:0000256" key="3">
    <source>
        <dbReference type="ARBA" id="ARBA00022475"/>
    </source>
</evidence>
<dbReference type="Proteomes" id="UP000199636">
    <property type="component" value="Unassembled WGS sequence"/>
</dbReference>
<comment type="similarity">
    <text evidence="2">Belongs to the DedA family.</text>
</comment>
<evidence type="ECO:0000256" key="4">
    <source>
        <dbReference type="ARBA" id="ARBA00022692"/>
    </source>
</evidence>
<evidence type="ECO:0000313" key="10">
    <source>
        <dbReference type="Proteomes" id="UP000199636"/>
    </source>
</evidence>
<feature type="transmembrane region" description="Helical" evidence="7">
    <location>
        <begin position="350"/>
        <end position="370"/>
    </location>
</feature>
<accession>A0A1G8EJ23</accession>
<dbReference type="STRING" id="428992.SAMN05216272_102595"/>
<dbReference type="CDD" id="cd03392">
    <property type="entry name" value="PAP2_like_2"/>
    <property type="match status" value="1"/>
</dbReference>
<feature type="transmembrane region" description="Helical" evidence="7">
    <location>
        <begin position="173"/>
        <end position="194"/>
    </location>
</feature>
<sequence length="437" mass="46645">MSLDAFNAWIASHPQWLGLILFLVAFFECAAVIGLVLPGVVMLFAIAVLAGGGALGLGQTLLLAFLGGLLGDTLSYWLGRRFHRDIRRLPLLRHHPEWLAGAEGFVSRYGVAGLLLGRFIGALRPFLPLVAGMLDMPFGRFLAVSVLAAGGWSVAYLLPGWATGAALRLPLPAGFWAQAGVIAGGLLLLGGPLIHACLKQRRDTSLIAAGLSLLLLLALLVGWPYLNALDHGLMALIQAARSPLMDPLMVALTRLGDFRTQLIVGLVLCGLLLALRRGRHALFAGACLLGTGLLNATLKHLFSRARPEVIADPLNAFSMPSGHSSASFACFLVLAVLASREATPRVRLTWLLLAMLPAAAIAGSRLYLGAHWPSDVIAGALLAATVCASGLWLSQRRQPLPALPPRLWWCLLPALLLVFALFSGWDLAQAVQRYQPH</sequence>
<feature type="transmembrane region" description="Helical" evidence="7">
    <location>
        <begin position="98"/>
        <end position="120"/>
    </location>
</feature>
<reference evidence="10" key="1">
    <citation type="submission" date="2016-10" db="EMBL/GenBank/DDBJ databases">
        <authorList>
            <person name="Varghese N."/>
            <person name="Submissions S."/>
        </authorList>
    </citation>
    <scope>NUCLEOTIDE SEQUENCE [LARGE SCALE GENOMIC DNA]</scope>
    <source>
        <strain evidence="10">CCM 7469</strain>
    </source>
</reference>
<dbReference type="OrthoDB" id="9780918at2"/>
<feature type="transmembrane region" description="Helical" evidence="7">
    <location>
        <begin position="282"/>
        <end position="302"/>
    </location>
</feature>
<feature type="transmembrane region" description="Helical" evidence="7">
    <location>
        <begin position="322"/>
        <end position="338"/>
    </location>
</feature>
<dbReference type="GO" id="GO:0005886">
    <property type="term" value="C:plasma membrane"/>
    <property type="evidence" value="ECO:0007669"/>
    <property type="project" value="UniProtKB-SubCell"/>
</dbReference>
<dbReference type="PANTHER" id="PTHR30353">
    <property type="entry name" value="INNER MEMBRANE PROTEIN DEDA-RELATED"/>
    <property type="match status" value="1"/>
</dbReference>
<keyword evidence="6 7" id="KW-0472">Membrane</keyword>
<dbReference type="InterPro" id="IPR032816">
    <property type="entry name" value="VTT_dom"/>
</dbReference>
<evidence type="ECO:0000259" key="8">
    <source>
        <dbReference type="SMART" id="SM00014"/>
    </source>
</evidence>
<dbReference type="Pfam" id="PF01569">
    <property type="entry name" value="PAP2"/>
    <property type="match status" value="1"/>
</dbReference>
<feature type="transmembrane region" description="Helical" evidence="7">
    <location>
        <begin position="258"/>
        <end position="275"/>
    </location>
</feature>
<dbReference type="SMART" id="SM00014">
    <property type="entry name" value="acidPPc"/>
    <property type="match status" value="1"/>
</dbReference>
<evidence type="ECO:0000256" key="1">
    <source>
        <dbReference type="ARBA" id="ARBA00004651"/>
    </source>
</evidence>
<feature type="transmembrane region" description="Helical" evidence="7">
    <location>
        <begin position="406"/>
        <end position="425"/>
    </location>
</feature>
<name>A0A1G8EJ23_9PSED</name>
<feature type="transmembrane region" description="Helical" evidence="7">
    <location>
        <begin position="20"/>
        <end position="49"/>
    </location>
</feature>
<comment type="subcellular location">
    <subcellularLocation>
        <location evidence="1">Cell membrane</location>
        <topology evidence="1">Multi-pass membrane protein</topology>
    </subcellularLocation>
</comment>
<evidence type="ECO:0000256" key="2">
    <source>
        <dbReference type="ARBA" id="ARBA00010792"/>
    </source>
</evidence>
<dbReference type="Gene3D" id="1.20.144.10">
    <property type="entry name" value="Phosphatidic acid phosphatase type 2/haloperoxidase"/>
    <property type="match status" value="2"/>
</dbReference>
<dbReference type="RefSeq" id="WP_090261842.1">
    <property type="nucleotide sequence ID" value="NZ_FNDS01000002.1"/>
</dbReference>
<feature type="transmembrane region" description="Helical" evidence="7">
    <location>
        <begin position="141"/>
        <end position="161"/>
    </location>
</feature>
<organism evidence="9 10">
    <name type="scientific">Pseudomonas panipatensis</name>
    <dbReference type="NCBI Taxonomy" id="428992"/>
    <lineage>
        <taxon>Bacteria</taxon>
        <taxon>Pseudomonadati</taxon>
        <taxon>Pseudomonadota</taxon>
        <taxon>Gammaproteobacteria</taxon>
        <taxon>Pseudomonadales</taxon>
        <taxon>Pseudomonadaceae</taxon>
        <taxon>Pseudomonas</taxon>
    </lineage>
</organism>
<gene>
    <name evidence="9" type="ORF">SAMN05216272_102595</name>
</gene>
<proteinExistence type="inferred from homology"/>
<evidence type="ECO:0000313" key="9">
    <source>
        <dbReference type="EMBL" id="SDH69878.1"/>
    </source>
</evidence>
<keyword evidence="3" id="KW-1003">Cell membrane</keyword>
<evidence type="ECO:0000256" key="5">
    <source>
        <dbReference type="ARBA" id="ARBA00022989"/>
    </source>
</evidence>
<dbReference type="InterPro" id="IPR032818">
    <property type="entry name" value="DedA-like"/>
</dbReference>
<dbReference type="EMBL" id="FNDS01000002">
    <property type="protein sequence ID" value="SDH69878.1"/>
    <property type="molecule type" value="Genomic_DNA"/>
</dbReference>
<dbReference type="AlphaFoldDB" id="A0A1G8EJ23"/>
<keyword evidence="5 7" id="KW-1133">Transmembrane helix</keyword>
<feature type="transmembrane region" description="Helical" evidence="7">
    <location>
        <begin position="206"/>
        <end position="226"/>
    </location>
</feature>
<evidence type="ECO:0000256" key="7">
    <source>
        <dbReference type="SAM" id="Phobius"/>
    </source>
</evidence>
<dbReference type="Pfam" id="PF09335">
    <property type="entry name" value="VTT_dom"/>
    <property type="match status" value="1"/>
</dbReference>
<dbReference type="InterPro" id="IPR000326">
    <property type="entry name" value="PAP2/HPO"/>
</dbReference>
<keyword evidence="4 7" id="KW-0812">Transmembrane</keyword>
<protein>
    <submittedName>
        <fullName evidence="9">Undecaprenyl-diphosphatase</fullName>
    </submittedName>
</protein>
<dbReference type="SUPFAM" id="SSF48317">
    <property type="entry name" value="Acid phosphatase/Vanadium-dependent haloperoxidase"/>
    <property type="match status" value="1"/>
</dbReference>
<feature type="transmembrane region" description="Helical" evidence="7">
    <location>
        <begin position="376"/>
        <end position="394"/>
    </location>
</feature>
<keyword evidence="10" id="KW-1185">Reference proteome</keyword>
<dbReference type="InterPro" id="IPR036938">
    <property type="entry name" value="PAP2/HPO_sf"/>
</dbReference>
<feature type="domain" description="Phosphatidic acid phosphatase type 2/haloperoxidase" evidence="8">
    <location>
        <begin position="281"/>
        <end position="391"/>
    </location>
</feature>
<dbReference type="PANTHER" id="PTHR30353:SF15">
    <property type="entry name" value="INNER MEMBRANE PROTEIN YABI"/>
    <property type="match status" value="1"/>
</dbReference>
<evidence type="ECO:0000256" key="6">
    <source>
        <dbReference type="ARBA" id="ARBA00023136"/>
    </source>
</evidence>